<evidence type="ECO:0008006" key="3">
    <source>
        <dbReference type="Google" id="ProtNLM"/>
    </source>
</evidence>
<dbReference type="VEuPathDB" id="MicrosporidiaDB:SLOPH_1148"/>
<dbReference type="InParanoid" id="S7XR63"/>
<evidence type="ECO:0000313" key="1">
    <source>
        <dbReference type="EMBL" id="EPR78453.1"/>
    </source>
</evidence>
<comment type="caution">
    <text evidence="1">The sequence shown here is derived from an EMBL/GenBank/DDBJ whole genome shotgun (WGS) entry which is preliminary data.</text>
</comment>
<gene>
    <name evidence="1" type="ORF">SLOPH_1148</name>
</gene>
<name>S7XR63_SPRLO</name>
<proteinExistence type="predicted"/>
<organism evidence="1 2">
    <name type="scientific">Spraguea lophii (strain 42_110)</name>
    <name type="common">Microsporidian parasite</name>
    <dbReference type="NCBI Taxonomy" id="1358809"/>
    <lineage>
        <taxon>Eukaryota</taxon>
        <taxon>Fungi</taxon>
        <taxon>Fungi incertae sedis</taxon>
        <taxon>Microsporidia</taxon>
        <taxon>Spragueidae</taxon>
        <taxon>Spraguea</taxon>
    </lineage>
</organism>
<dbReference type="HOGENOM" id="CLU_2279312_0_0_1"/>
<reference evidence="2" key="1">
    <citation type="journal article" date="2013" name="PLoS Genet.">
        <title>The genome of Spraguea lophii and the basis of host-microsporidian interactions.</title>
        <authorList>
            <person name="Campbell S.E."/>
            <person name="Williams T.A."/>
            <person name="Yousuf A."/>
            <person name="Soanes D.M."/>
            <person name="Paszkiewicz K.H."/>
            <person name="Williams B.A.P."/>
        </authorList>
    </citation>
    <scope>NUCLEOTIDE SEQUENCE [LARGE SCALE GENOMIC DNA]</scope>
    <source>
        <strain evidence="2">42_110</strain>
    </source>
</reference>
<keyword evidence="2" id="KW-1185">Reference proteome</keyword>
<accession>S7XR63</accession>
<sequence>MVYVGNDDVLLIMIIKRSSDKPLKILYINVRSKTILITDYWKGYGFLKNLLHKRLIINRKRFFVDPNYREMNIRSIKSKWKHLKSKETNKYKNIRNFINMNF</sequence>
<protein>
    <recommendedName>
        <fullName evidence="3">ISXO2-like transposase domain-containing protein</fullName>
    </recommendedName>
</protein>
<dbReference type="EMBL" id="ATCN01000771">
    <property type="protein sequence ID" value="EPR78453.1"/>
    <property type="molecule type" value="Genomic_DNA"/>
</dbReference>
<dbReference type="Proteomes" id="UP000014978">
    <property type="component" value="Unassembled WGS sequence"/>
</dbReference>
<dbReference type="AlphaFoldDB" id="S7XR63"/>
<evidence type="ECO:0000313" key="2">
    <source>
        <dbReference type="Proteomes" id="UP000014978"/>
    </source>
</evidence>